<proteinExistence type="predicted"/>
<evidence type="ECO:0000256" key="1">
    <source>
        <dbReference type="SAM" id="MobiDB-lite"/>
    </source>
</evidence>
<evidence type="ECO:0000313" key="2">
    <source>
        <dbReference type="EMBL" id="TYR50714.1"/>
    </source>
</evidence>
<feature type="region of interest" description="Disordered" evidence="1">
    <location>
        <begin position="160"/>
        <end position="201"/>
    </location>
</feature>
<dbReference type="Proteomes" id="UP000323242">
    <property type="component" value="Unassembled WGS sequence"/>
</dbReference>
<gene>
    <name evidence="2" type="ORF">FY004_32240</name>
</gene>
<dbReference type="EMBL" id="VSZQ01000253">
    <property type="protein sequence ID" value="TYR50714.1"/>
    <property type="molecule type" value="Genomic_DNA"/>
</dbReference>
<dbReference type="AlphaFoldDB" id="A0A5D4ICZ3"/>
<comment type="caution">
    <text evidence="2">The sequence shown here is derived from an EMBL/GenBank/DDBJ whole genome shotgun (WGS) entry which is preliminary data.</text>
</comment>
<sequence length="201" mass="22127">MSPCPPLPFYAGDPLSTRSFVARPTESGYDGIYIRLDGSPSEKLPFLLTAYQYRFQRDEKAMARHLVDGTTIGWDELGTDLLDGAPSELVTALTDGDQWPSTTLDHLVTPDGSPPVRMNVTERTASDQDLDWGYILRPNGIEVINPRYAAAGPIVSWDADPRGDFTNPATWPLTTERRPLTSPPTVRRNTTAGSSHAVARR</sequence>
<keyword evidence="3" id="KW-1185">Reference proteome</keyword>
<protein>
    <submittedName>
        <fullName evidence="2">Uncharacterized protein</fullName>
    </submittedName>
</protein>
<organism evidence="2 3">
    <name type="scientific">Streptomyces parvus</name>
    <dbReference type="NCBI Taxonomy" id="66428"/>
    <lineage>
        <taxon>Bacteria</taxon>
        <taxon>Bacillati</taxon>
        <taxon>Actinomycetota</taxon>
        <taxon>Actinomycetes</taxon>
        <taxon>Kitasatosporales</taxon>
        <taxon>Streptomycetaceae</taxon>
        <taxon>Streptomyces</taxon>
    </lineage>
</organism>
<evidence type="ECO:0000313" key="3">
    <source>
        <dbReference type="Proteomes" id="UP000323242"/>
    </source>
</evidence>
<feature type="compositionally biased region" description="Polar residues" evidence="1">
    <location>
        <begin position="183"/>
        <end position="194"/>
    </location>
</feature>
<name>A0A5D4ICZ3_9ACTN</name>
<accession>A0A5D4ICZ3</accession>
<reference evidence="2 3" key="1">
    <citation type="submission" date="2019-08" db="EMBL/GenBank/DDBJ databases">
        <title>Draft genome for granaticin producer strain Streptomyces parvus C05.</title>
        <authorList>
            <person name="Gonzalez-Pimentel J.L."/>
        </authorList>
    </citation>
    <scope>NUCLEOTIDE SEQUENCE [LARGE SCALE GENOMIC DNA]</scope>
    <source>
        <strain evidence="2 3">C05</strain>
    </source>
</reference>